<feature type="transmembrane region" description="Helical" evidence="7">
    <location>
        <begin position="140"/>
        <end position="157"/>
    </location>
</feature>
<proteinExistence type="predicted"/>
<sequence>MSLPAVSLRPYLTMVAAYSFGFGLYSTANIVFLTKIVGLDSAVVSVGLGVGALSGLLVAVPVGRLSDRIGHRRVLLILRLAQALLFACYPFISGSTMFLTVAIVLGAVLAAGMPVTRAVLSEFVVPDERVKAQAKSRTMFNVGVSLGSAAGGLGIAVGTRTAFVVLLLSGALASVLAAYLVTRLPRSGHGAPVVRAGAIQPSALRAPGFLAITAISGVLALNAAIATVALPLLVVETEKVPDWTVAVFTLLNTILVIVFQVPAARGAEDVRGAARASRLGGLSVVACCAFLMAFHNGLSLPVAFGLLFGALLTITAAELFCSAGSWGVSHALAPDERQGDYFATFGLGFGAAQVVGPPLMALVVEAGRPGWIGLATVFLIAALAYPAVARFAERLTRIGSSQPALHGTPR</sequence>
<evidence type="ECO:0000256" key="5">
    <source>
        <dbReference type="ARBA" id="ARBA00022989"/>
    </source>
</evidence>
<dbReference type="InterPro" id="IPR011701">
    <property type="entry name" value="MFS"/>
</dbReference>
<feature type="transmembrane region" description="Helical" evidence="7">
    <location>
        <begin position="209"/>
        <end position="233"/>
    </location>
</feature>
<evidence type="ECO:0000313" key="9">
    <source>
        <dbReference type="EMBL" id="OPF81398.1"/>
    </source>
</evidence>
<keyword evidence="10" id="KW-1185">Reference proteome</keyword>
<keyword evidence="6 7" id="KW-0472">Membrane</keyword>
<reference evidence="9" key="1">
    <citation type="submission" date="2016-12" db="EMBL/GenBank/DDBJ databases">
        <title>Genome sequence of Streptomyces antioxidans MUSC 164.</title>
        <authorList>
            <person name="Lee L.-H."/>
            <person name="Ser H.-L."/>
        </authorList>
    </citation>
    <scope>NUCLEOTIDE SEQUENCE [LARGE SCALE GENOMIC DNA]</scope>
    <source>
        <strain evidence="9">MUSC 164</strain>
    </source>
</reference>
<protein>
    <submittedName>
        <fullName evidence="9">MFS transporter</fullName>
    </submittedName>
</protein>
<dbReference type="AlphaFoldDB" id="A0A1V4D897"/>
<feature type="transmembrane region" description="Helical" evidence="7">
    <location>
        <begin position="245"/>
        <end position="264"/>
    </location>
</feature>
<feature type="domain" description="Major facilitator superfamily (MFS) profile" evidence="8">
    <location>
        <begin position="1"/>
        <end position="185"/>
    </location>
</feature>
<dbReference type="SUPFAM" id="SSF103473">
    <property type="entry name" value="MFS general substrate transporter"/>
    <property type="match status" value="1"/>
</dbReference>
<keyword evidence="4 7" id="KW-0812">Transmembrane</keyword>
<feature type="transmembrane region" description="Helical" evidence="7">
    <location>
        <begin position="12"/>
        <end position="36"/>
    </location>
</feature>
<feature type="transmembrane region" description="Helical" evidence="7">
    <location>
        <begin position="300"/>
        <end position="320"/>
    </location>
</feature>
<accession>A0A1V4D897</accession>
<dbReference type="InterPro" id="IPR020846">
    <property type="entry name" value="MFS_dom"/>
</dbReference>
<evidence type="ECO:0000313" key="10">
    <source>
        <dbReference type="Proteomes" id="UP000033615"/>
    </source>
</evidence>
<dbReference type="EMBL" id="LAKD02000024">
    <property type="protein sequence ID" value="OPF81398.1"/>
    <property type="molecule type" value="Genomic_DNA"/>
</dbReference>
<dbReference type="GO" id="GO:0022857">
    <property type="term" value="F:transmembrane transporter activity"/>
    <property type="evidence" value="ECO:0007669"/>
    <property type="project" value="InterPro"/>
</dbReference>
<feature type="transmembrane region" description="Helical" evidence="7">
    <location>
        <begin position="370"/>
        <end position="388"/>
    </location>
</feature>
<feature type="transmembrane region" description="Helical" evidence="7">
    <location>
        <begin position="276"/>
        <end position="294"/>
    </location>
</feature>
<dbReference type="RefSeq" id="WP_046086673.1">
    <property type="nucleotide sequence ID" value="NZ_LAKD02000024.1"/>
</dbReference>
<evidence type="ECO:0000256" key="1">
    <source>
        <dbReference type="ARBA" id="ARBA00004651"/>
    </source>
</evidence>
<dbReference type="Gene3D" id="1.20.1250.20">
    <property type="entry name" value="MFS general substrate transporter like domains"/>
    <property type="match status" value="1"/>
</dbReference>
<keyword evidence="2" id="KW-0813">Transport</keyword>
<dbReference type="InterPro" id="IPR036259">
    <property type="entry name" value="MFS_trans_sf"/>
</dbReference>
<dbReference type="GO" id="GO:0005886">
    <property type="term" value="C:plasma membrane"/>
    <property type="evidence" value="ECO:0007669"/>
    <property type="project" value="UniProtKB-SubCell"/>
</dbReference>
<keyword evidence="5 7" id="KW-1133">Transmembrane helix</keyword>
<organism evidence="9 10">
    <name type="scientific">Streptomyces antioxidans</name>
    <dbReference type="NCBI Taxonomy" id="1507734"/>
    <lineage>
        <taxon>Bacteria</taxon>
        <taxon>Bacillati</taxon>
        <taxon>Actinomycetota</taxon>
        <taxon>Actinomycetes</taxon>
        <taxon>Kitasatosporales</taxon>
        <taxon>Streptomycetaceae</taxon>
        <taxon>Streptomyces</taxon>
    </lineage>
</organism>
<evidence type="ECO:0000256" key="3">
    <source>
        <dbReference type="ARBA" id="ARBA00022475"/>
    </source>
</evidence>
<dbReference type="PROSITE" id="PS50850">
    <property type="entry name" value="MFS"/>
    <property type="match status" value="1"/>
</dbReference>
<gene>
    <name evidence="9" type="ORF">VT50_0210020</name>
</gene>
<feature type="transmembrane region" description="Helical" evidence="7">
    <location>
        <begin position="341"/>
        <end position="364"/>
    </location>
</feature>
<name>A0A1V4D897_9ACTN</name>
<comment type="subcellular location">
    <subcellularLocation>
        <location evidence="1">Cell membrane</location>
        <topology evidence="1">Multi-pass membrane protein</topology>
    </subcellularLocation>
</comment>
<evidence type="ECO:0000259" key="8">
    <source>
        <dbReference type="PROSITE" id="PS50850"/>
    </source>
</evidence>
<dbReference type="PANTHER" id="PTHR23517">
    <property type="entry name" value="RESISTANCE PROTEIN MDTM, PUTATIVE-RELATED-RELATED"/>
    <property type="match status" value="1"/>
</dbReference>
<feature type="transmembrane region" description="Helical" evidence="7">
    <location>
        <begin position="163"/>
        <end position="181"/>
    </location>
</feature>
<evidence type="ECO:0000256" key="6">
    <source>
        <dbReference type="ARBA" id="ARBA00023136"/>
    </source>
</evidence>
<dbReference type="OrthoDB" id="6803299at2"/>
<evidence type="ECO:0000256" key="2">
    <source>
        <dbReference type="ARBA" id="ARBA00022448"/>
    </source>
</evidence>
<feature type="transmembrane region" description="Helical" evidence="7">
    <location>
        <begin position="42"/>
        <end position="62"/>
    </location>
</feature>
<keyword evidence="3" id="KW-1003">Cell membrane</keyword>
<dbReference type="Proteomes" id="UP000033615">
    <property type="component" value="Unassembled WGS sequence"/>
</dbReference>
<feature type="transmembrane region" description="Helical" evidence="7">
    <location>
        <begin position="98"/>
        <end position="120"/>
    </location>
</feature>
<feature type="transmembrane region" description="Helical" evidence="7">
    <location>
        <begin position="74"/>
        <end position="92"/>
    </location>
</feature>
<comment type="caution">
    <text evidence="9">The sequence shown here is derived from an EMBL/GenBank/DDBJ whole genome shotgun (WGS) entry which is preliminary data.</text>
</comment>
<dbReference type="Pfam" id="PF07690">
    <property type="entry name" value="MFS_1"/>
    <property type="match status" value="1"/>
</dbReference>
<dbReference type="PANTHER" id="PTHR23517:SF2">
    <property type="entry name" value="MULTIDRUG RESISTANCE PROTEIN MDTH"/>
    <property type="match status" value="1"/>
</dbReference>
<evidence type="ECO:0000256" key="7">
    <source>
        <dbReference type="SAM" id="Phobius"/>
    </source>
</evidence>
<dbReference type="InterPro" id="IPR050171">
    <property type="entry name" value="MFS_Transporters"/>
</dbReference>
<evidence type="ECO:0000256" key="4">
    <source>
        <dbReference type="ARBA" id="ARBA00022692"/>
    </source>
</evidence>